<keyword evidence="2" id="KW-0378">Hydrolase</keyword>
<feature type="transmembrane region" description="Helical" evidence="1">
    <location>
        <begin position="447"/>
        <end position="468"/>
    </location>
</feature>
<feature type="transmembrane region" description="Helical" evidence="1">
    <location>
        <begin position="657"/>
        <end position="679"/>
    </location>
</feature>
<feature type="transmembrane region" description="Helical" evidence="1">
    <location>
        <begin position="253"/>
        <end position="271"/>
    </location>
</feature>
<keyword evidence="1" id="KW-0812">Transmembrane</keyword>
<sequence length="1013" mass="103174">MLDSTLTPPPAPGAPAVHRLAEGTELLGEYQGSGLDVPTYLIRRVDGQVMQLPHLLYRVAASLNGRDDAALAADLSRQLGQELTADDVGFLVEERLRPVGIVAADGATAGPEVVLVRPDPLLALRFRIGIVPAGVVWRVAGLFQLFFRRPVWAAGLSAFVALLVAAVLRGGLVDAAVGGVTQVVQHPTLTLAMLGLSLASAVFHECGHVAACRYGGARPGDMGIGLYIVWPALYSTVTDSYRLGRVGRLRTDLGGVYFNALFIAGLTAVYLATGQPWLLLLVLGLLSGALWQFLPSIRLDGYYVLADLVGVPELFGYLRPVLRSLLPGRPADPAVSRLKPWSRRVIVGWVLAVVPTLGGLLVVFLLLLPRALPAAAAAVVDYGRGLQRAVRDGDVLTVVLGVGQFSLLLLPWIGTVLITVMIGGMLRRAAVARWGRGRVPAGTWSRVTRGLARSACAALLLLVLARVWQVAASLPASAREVGVTSGAFAAVDPRSAPVAVPGADLLVRQLVAGYAGLTGAFDRHADVLTGGREVALLATAVLLGCLLVLAARRRVRPLAVGLPTAGVLVMGPVVGLLAGVSAALVGAAWAAVGLLLLLRPHARPRHQVARRPAAPAVGLAALLVGVATCPVVVLPVAAAAAVAVGQGRVGAGLPRSARWTAVAGLLALGLGGALLGAMPGEPPPMAAADRAVLLLVAALVVVGGAAVGHLRPWAAAAGAAVLAGALPWAVAAAALPLVVVTVVPLGVLLVQALAGGPVAERPHPLVSSALAVPLLLVVVVGGLFAPAAAAPVAHAELAGWLAQPTAPTVPVEVPDRLWADLVRDGVPDERLSALAGQGTAGPGWAVVQGEVPPGPRVVARFGAGEGALTVLAPAAASADPAAAAQEAARRQTLGALLAANPRLDAPAIVREAVRTGEVDSRLLLVLAGLMGERTVSVGALPPVPGEDPAAAPPHALLVTGLDGRPAGEPAVAALLRRWLDAQRAPLAPASVATEPGGLLVQWSLPAPVPLLGG</sequence>
<dbReference type="RefSeq" id="WP_183513600.1">
    <property type="nucleotide sequence ID" value="NZ_JACIBU010000001.1"/>
</dbReference>
<feature type="transmembrane region" description="Helical" evidence="1">
    <location>
        <begin position="691"/>
        <end position="710"/>
    </location>
</feature>
<evidence type="ECO:0000313" key="2">
    <source>
        <dbReference type="EMBL" id="MBB3675489.1"/>
    </source>
</evidence>
<keyword evidence="2" id="KW-0482">Metalloprotease</keyword>
<keyword evidence="1" id="KW-1133">Transmembrane helix</keyword>
<protein>
    <submittedName>
        <fullName evidence="2">Putative peptide zinc metalloprotease protein</fullName>
    </submittedName>
</protein>
<reference evidence="2 3" key="1">
    <citation type="submission" date="2020-08" db="EMBL/GenBank/DDBJ databases">
        <title>Sequencing the genomes of 1000 actinobacteria strains.</title>
        <authorList>
            <person name="Klenk H.-P."/>
        </authorList>
    </citation>
    <scope>NUCLEOTIDE SEQUENCE [LARGE SCALE GENOMIC DNA]</scope>
    <source>
        <strain evidence="2 3">DSM 16678</strain>
    </source>
</reference>
<comment type="caution">
    <text evidence="2">The sequence shown here is derived from an EMBL/GenBank/DDBJ whole genome shotgun (WGS) entry which is preliminary data.</text>
</comment>
<organism evidence="2 3">
    <name type="scientific">Modestobacter versicolor</name>
    <dbReference type="NCBI Taxonomy" id="429133"/>
    <lineage>
        <taxon>Bacteria</taxon>
        <taxon>Bacillati</taxon>
        <taxon>Actinomycetota</taxon>
        <taxon>Actinomycetes</taxon>
        <taxon>Geodermatophilales</taxon>
        <taxon>Geodermatophilaceae</taxon>
        <taxon>Modestobacter</taxon>
    </lineage>
</organism>
<dbReference type="GO" id="GO:0006508">
    <property type="term" value="P:proteolysis"/>
    <property type="evidence" value="ECO:0007669"/>
    <property type="project" value="UniProtKB-KW"/>
</dbReference>
<dbReference type="EMBL" id="JACIBU010000001">
    <property type="protein sequence ID" value="MBB3675489.1"/>
    <property type="molecule type" value="Genomic_DNA"/>
</dbReference>
<feature type="transmembrane region" description="Helical" evidence="1">
    <location>
        <begin position="558"/>
        <end position="574"/>
    </location>
</feature>
<name>A0A839XY29_9ACTN</name>
<feature type="transmembrane region" description="Helical" evidence="1">
    <location>
        <begin position="405"/>
        <end position="426"/>
    </location>
</feature>
<feature type="transmembrane region" description="Helical" evidence="1">
    <location>
        <begin position="346"/>
        <end position="368"/>
    </location>
</feature>
<feature type="transmembrane region" description="Helical" evidence="1">
    <location>
        <begin position="730"/>
        <end position="753"/>
    </location>
</feature>
<dbReference type="AlphaFoldDB" id="A0A839XY29"/>
<evidence type="ECO:0000256" key="1">
    <source>
        <dbReference type="SAM" id="Phobius"/>
    </source>
</evidence>
<accession>A0A839XY29</accession>
<evidence type="ECO:0000313" key="3">
    <source>
        <dbReference type="Proteomes" id="UP000580718"/>
    </source>
</evidence>
<feature type="transmembrane region" description="Helical" evidence="1">
    <location>
        <begin position="619"/>
        <end position="645"/>
    </location>
</feature>
<dbReference type="GO" id="GO:0008237">
    <property type="term" value="F:metallopeptidase activity"/>
    <property type="evidence" value="ECO:0007669"/>
    <property type="project" value="UniProtKB-KW"/>
</dbReference>
<feature type="transmembrane region" description="Helical" evidence="1">
    <location>
        <begin position="277"/>
        <end position="294"/>
    </location>
</feature>
<gene>
    <name evidence="2" type="ORF">FHX36_001224</name>
</gene>
<feature type="transmembrane region" description="Helical" evidence="1">
    <location>
        <begin position="765"/>
        <end position="785"/>
    </location>
</feature>
<dbReference type="Proteomes" id="UP000580718">
    <property type="component" value="Unassembled WGS sequence"/>
</dbReference>
<proteinExistence type="predicted"/>
<feature type="transmembrane region" description="Helical" evidence="1">
    <location>
        <begin position="152"/>
        <end position="172"/>
    </location>
</feature>
<feature type="transmembrane region" description="Helical" evidence="1">
    <location>
        <begin position="580"/>
        <end position="598"/>
    </location>
</feature>
<feature type="transmembrane region" description="Helical" evidence="1">
    <location>
        <begin position="534"/>
        <end position="551"/>
    </location>
</feature>
<keyword evidence="1" id="KW-0472">Membrane</keyword>
<keyword evidence="2" id="KW-0645">Protease</keyword>